<accession>A0ABN8LKG7</accession>
<dbReference type="Proteomes" id="UP001159427">
    <property type="component" value="Unassembled WGS sequence"/>
</dbReference>
<dbReference type="EMBL" id="CALNXI010000067">
    <property type="protein sequence ID" value="CAH3017623.1"/>
    <property type="molecule type" value="Genomic_DNA"/>
</dbReference>
<evidence type="ECO:0000313" key="2">
    <source>
        <dbReference type="Proteomes" id="UP001159427"/>
    </source>
</evidence>
<gene>
    <name evidence="1" type="ORF">PEVE_00038805</name>
</gene>
<protein>
    <submittedName>
        <fullName evidence="1">Uncharacterized protein</fullName>
    </submittedName>
</protein>
<evidence type="ECO:0000313" key="1">
    <source>
        <dbReference type="EMBL" id="CAH3017623.1"/>
    </source>
</evidence>
<comment type="caution">
    <text evidence="1">The sequence shown here is derived from an EMBL/GenBank/DDBJ whole genome shotgun (WGS) entry which is preliminary data.</text>
</comment>
<name>A0ABN8LKG7_9CNID</name>
<proteinExistence type="predicted"/>
<keyword evidence="2" id="KW-1185">Reference proteome</keyword>
<organism evidence="1 2">
    <name type="scientific">Porites evermanni</name>
    <dbReference type="NCBI Taxonomy" id="104178"/>
    <lineage>
        <taxon>Eukaryota</taxon>
        <taxon>Metazoa</taxon>
        <taxon>Cnidaria</taxon>
        <taxon>Anthozoa</taxon>
        <taxon>Hexacorallia</taxon>
        <taxon>Scleractinia</taxon>
        <taxon>Fungiina</taxon>
        <taxon>Poritidae</taxon>
        <taxon>Porites</taxon>
    </lineage>
</organism>
<sequence>MFQKQDDIEKTIKILEEQTANIDATDCQNVWSELEKKRRELETIIEYQTKGAILRSKLRWYNEGEKNTKYFLNLEKRHCKQGTITQLKVNDKDLIQSDREILHECETFYKNLYSSSFLSTYKRSIK</sequence>
<reference evidence="1 2" key="1">
    <citation type="submission" date="2022-05" db="EMBL/GenBank/DDBJ databases">
        <authorList>
            <consortium name="Genoscope - CEA"/>
            <person name="William W."/>
        </authorList>
    </citation>
    <scope>NUCLEOTIDE SEQUENCE [LARGE SCALE GENOMIC DNA]</scope>
</reference>